<keyword evidence="2" id="KW-0812">Transmembrane</keyword>
<keyword evidence="2" id="KW-0472">Membrane</keyword>
<proteinExistence type="predicted"/>
<dbReference type="RefSeq" id="WP_021777172.1">
    <property type="nucleotide sequence ID" value="NZ_AWXE01000004.1"/>
</dbReference>
<dbReference type="EMBL" id="AWXE01000004">
    <property type="protein sequence ID" value="ERL46193.1"/>
    <property type="molecule type" value="Genomic_DNA"/>
</dbReference>
<sequence>MSDHLSDDISENTQAPLNNQGDAAGPVAKTFLRIASLGMRSVATSYRLKPGDVIVCLEGEFFFGNAEDFETALDKEDNQYSLLTVFREGFFFEVLVEGALRCSLEFMEVEKFEEIRSAFDGHTIHKKSDYRNFEVLRDIRRNCTIYDTTPTPLAGTFPPLWLIQNRLWEPLMAISLAYFISYGVSLAMFALTYLLSAFYFNRGQIHVMRSYAQFQEKQMWIVVAARTIQEAQMLCRKLDPYCKFAFSHVPPPEPMPDPEDMLTNENT</sequence>
<name>U2WRL9_9PROT</name>
<dbReference type="Proteomes" id="UP000016762">
    <property type="component" value="Unassembled WGS sequence"/>
</dbReference>
<keyword evidence="2" id="KW-1133">Transmembrane helix</keyword>
<dbReference type="GO" id="GO:0004151">
    <property type="term" value="F:dihydroorotase activity"/>
    <property type="evidence" value="ECO:0007669"/>
    <property type="project" value="UniProtKB-EC"/>
</dbReference>
<comment type="caution">
    <text evidence="3">The sequence shown here is derived from an EMBL/GenBank/DDBJ whole genome shotgun (WGS) entry which is preliminary data.</text>
</comment>
<evidence type="ECO:0000313" key="4">
    <source>
        <dbReference type="Proteomes" id="UP000016762"/>
    </source>
</evidence>
<dbReference type="EC" id="3.5.2.3" evidence="3"/>
<accession>U2WRL9</accession>
<dbReference type="AlphaFoldDB" id="U2WRL9"/>
<dbReference type="STRING" id="1397666.RS24_01191"/>
<evidence type="ECO:0000256" key="1">
    <source>
        <dbReference type="SAM" id="MobiDB-lite"/>
    </source>
</evidence>
<feature type="compositionally biased region" description="Polar residues" evidence="1">
    <location>
        <begin position="11"/>
        <end position="21"/>
    </location>
</feature>
<feature type="region of interest" description="Disordered" evidence="1">
    <location>
        <begin position="1"/>
        <end position="22"/>
    </location>
</feature>
<protein>
    <submittedName>
        <fullName evidence="3">Dihydroorotase protein</fullName>
        <ecNumber evidence="3">3.5.2.3</ecNumber>
    </submittedName>
</protein>
<dbReference type="eggNOG" id="COG0265">
    <property type="taxonomic scope" value="Bacteria"/>
</dbReference>
<organism evidence="3 4">
    <name type="scientific">Candidatus Micropelagius thuwalensis</name>
    <dbReference type="NCBI Taxonomy" id="1397666"/>
    <lineage>
        <taxon>Bacteria</taxon>
        <taxon>Pseudomonadati</taxon>
        <taxon>Pseudomonadota</taxon>
        <taxon>Alphaproteobacteria</taxon>
        <taxon>PS1 clade</taxon>
        <taxon>Candidatus Micropelagius</taxon>
    </lineage>
</organism>
<feature type="transmembrane region" description="Helical" evidence="2">
    <location>
        <begin position="176"/>
        <end position="200"/>
    </location>
</feature>
<gene>
    <name evidence="3" type="ORF">RS24_01191</name>
</gene>
<evidence type="ECO:0000313" key="3">
    <source>
        <dbReference type="EMBL" id="ERL46193.1"/>
    </source>
</evidence>
<evidence type="ECO:0000256" key="2">
    <source>
        <dbReference type="SAM" id="Phobius"/>
    </source>
</evidence>
<dbReference type="OrthoDB" id="7830113at2"/>
<keyword evidence="3" id="KW-0378">Hydrolase</keyword>
<keyword evidence="4" id="KW-1185">Reference proteome</keyword>
<reference evidence="3 4" key="1">
    <citation type="journal article" date="2014" name="FEMS Microbiol. Ecol.">
        <title>Genomic differentiation among two strains of the PS1 clade isolated from geographically separated marine habitats.</title>
        <authorList>
            <person name="Jimenez-Infante F."/>
            <person name="Ngugi D.K."/>
            <person name="Alam I."/>
            <person name="Rashid M."/>
            <person name="Baalawi W."/>
            <person name="Kamau A.A."/>
            <person name="Bajic V.B."/>
            <person name="Stingl U."/>
        </authorList>
    </citation>
    <scope>NUCLEOTIDE SEQUENCE [LARGE SCALE GENOMIC DNA]</scope>
    <source>
        <strain evidence="3 4">RS24</strain>
    </source>
</reference>